<name>A0A3D9AQX6_9FLAO</name>
<evidence type="ECO:0000259" key="3">
    <source>
        <dbReference type="Pfam" id="PF05569"/>
    </source>
</evidence>
<dbReference type="CDD" id="cd07341">
    <property type="entry name" value="M56_BlaR1_MecR1_like"/>
    <property type="match status" value="1"/>
</dbReference>
<evidence type="ECO:0000313" key="5">
    <source>
        <dbReference type="Proteomes" id="UP000256257"/>
    </source>
</evidence>
<dbReference type="PANTHER" id="PTHR34978">
    <property type="entry name" value="POSSIBLE SENSOR-TRANSDUCER PROTEIN BLAR"/>
    <property type="match status" value="1"/>
</dbReference>
<dbReference type="InterPro" id="IPR052173">
    <property type="entry name" value="Beta-lactam_resp_regulator"/>
</dbReference>
<keyword evidence="2" id="KW-0472">Membrane</keyword>
<feature type="transmembrane region" description="Helical" evidence="2">
    <location>
        <begin position="34"/>
        <end position="56"/>
    </location>
</feature>
<keyword evidence="2" id="KW-1133">Transmembrane helix</keyword>
<feature type="region of interest" description="Disordered" evidence="1">
    <location>
        <begin position="349"/>
        <end position="380"/>
    </location>
</feature>
<dbReference type="InterPro" id="IPR008756">
    <property type="entry name" value="Peptidase_M56"/>
</dbReference>
<dbReference type="AlphaFoldDB" id="A0A3D9AQX6"/>
<keyword evidence="2" id="KW-0812">Transmembrane</keyword>
<organism evidence="4 5">
    <name type="scientific">Chryseobacterium pennipullorum</name>
    <dbReference type="NCBI Taxonomy" id="2258963"/>
    <lineage>
        <taxon>Bacteria</taxon>
        <taxon>Pseudomonadati</taxon>
        <taxon>Bacteroidota</taxon>
        <taxon>Flavobacteriia</taxon>
        <taxon>Flavobacteriales</taxon>
        <taxon>Weeksellaceae</taxon>
        <taxon>Chryseobacterium group</taxon>
        <taxon>Chryseobacterium</taxon>
    </lineage>
</organism>
<accession>A0A3D9AQX6</accession>
<gene>
    <name evidence="4" type="ORF">DRF67_18865</name>
</gene>
<feature type="transmembrane region" description="Helical" evidence="2">
    <location>
        <begin position="85"/>
        <end position="109"/>
    </location>
</feature>
<sequence>MEAVILKIILCSSVFIAVYYMFLEKERMYRFNRLYLLSSLVLSNVIPFITVTLPAFGAEKKPGLVIDEIVQVVSVRSQHESSFSWVHIVWIIYISVTVLLLIKSLAAFIKVKRIKGEQWIYQNYRIILTAESFSPFSFWNTMYMGKNYVQNNAIDPRIFLHEKSHLDQKHSVDLILVDMLKIFTWFNPVIFLYKKAMITNHEFLADEAVLQNHFNMKDYQNLILEEIITSQNQHLTHSFNFNNTKKRFIMMKAKKTKFSNVRKTAGITALIAATFLFSEKIYATHPSVSEEITSTRSNQHLDKEDGNNLLSNKTDPALSKRDDKNAVFQQEKPETIREVRENVKAIPDTISPKKPAETLSNEGKNTSITMNSESDKGLIQPQYPDGMKVLRSKIGNTMDISILTPKKGSITSTAYIHIDAKGKATDITTSGDDDAMNRELLRTITAISNETTWKPATQNGQAIASVLKVPATLTFAN</sequence>
<feature type="compositionally biased region" description="Basic and acidic residues" evidence="1">
    <location>
        <begin position="318"/>
        <end position="334"/>
    </location>
</feature>
<protein>
    <recommendedName>
        <fullName evidence="3">Peptidase M56 domain-containing protein</fullName>
    </recommendedName>
</protein>
<dbReference type="EMBL" id="QNVV01000022">
    <property type="protein sequence ID" value="REC43799.1"/>
    <property type="molecule type" value="Genomic_DNA"/>
</dbReference>
<dbReference type="PANTHER" id="PTHR34978:SF3">
    <property type="entry name" value="SLR0241 PROTEIN"/>
    <property type="match status" value="1"/>
</dbReference>
<dbReference type="Proteomes" id="UP000256257">
    <property type="component" value="Unassembled WGS sequence"/>
</dbReference>
<keyword evidence="5" id="KW-1185">Reference proteome</keyword>
<dbReference type="OrthoDB" id="1522859at2"/>
<feature type="compositionally biased region" description="Polar residues" evidence="1">
    <location>
        <begin position="358"/>
        <end position="372"/>
    </location>
</feature>
<feature type="region of interest" description="Disordered" evidence="1">
    <location>
        <begin position="288"/>
        <end position="334"/>
    </location>
</feature>
<feature type="transmembrane region" description="Helical" evidence="2">
    <location>
        <begin position="260"/>
        <end position="278"/>
    </location>
</feature>
<feature type="transmembrane region" description="Helical" evidence="2">
    <location>
        <begin position="6"/>
        <end position="22"/>
    </location>
</feature>
<reference evidence="4 5" key="1">
    <citation type="submission" date="2018-06" db="EMBL/GenBank/DDBJ databases">
        <title>Novel Chryseobacterium species.</title>
        <authorList>
            <person name="Newman J."/>
            <person name="Hugo C."/>
            <person name="Oosthuizen L."/>
            <person name="Charimba G."/>
        </authorList>
    </citation>
    <scope>NUCLEOTIDE SEQUENCE [LARGE SCALE GENOMIC DNA]</scope>
    <source>
        <strain evidence="4 5">7_F195</strain>
    </source>
</reference>
<comment type="caution">
    <text evidence="4">The sequence shown here is derived from an EMBL/GenBank/DDBJ whole genome shotgun (WGS) entry which is preliminary data.</text>
</comment>
<dbReference type="RefSeq" id="WP_115929851.1">
    <property type="nucleotide sequence ID" value="NZ_QNVV01000022.1"/>
</dbReference>
<evidence type="ECO:0000313" key="4">
    <source>
        <dbReference type="EMBL" id="REC43799.1"/>
    </source>
</evidence>
<proteinExistence type="predicted"/>
<evidence type="ECO:0000256" key="2">
    <source>
        <dbReference type="SAM" id="Phobius"/>
    </source>
</evidence>
<feature type="domain" description="Peptidase M56" evidence="3">
    <location>
        <begin position="158"/>
        <end position="250"/>
    </location>
</feature>
<feature type="compositionally biased region" description="Polar residues" evidence="1">
    <location>
        <begin position="288"/>
        <end position="298"/>
    </location>
</feature>
<dbReference type="Pfam" id="PF05569">
    <property type="entry name" value="Peptidase_M56"/>
    <property type="match status" value="1"/>
</dbReference>
<evidence type="ECO:0000256" key="1">
    <source>
        <dbReference type="SAM" id="MobiDB-lite"/>
    </source>
</evidence>